<keyword evidence="1" id="KW-0472">Membrane</keyword>
<evidence type="ECO:0008006" key="4">
    <source>
        <dbReference type="Google" id="ProtNLM"/>
    </source>
</evidence>
<name>A0A8S1KW79_9CILI</name>
<evidence type="ECO:0000313" key="3">
    <source>
        <dbReference type="Proteomes" id="UP000692954"/>
    </source>
</evidence>
<dbReference type="AlphaFoldDB" id="A0A8S1KW79"/>
<protein>
    <recommendedName>
        <fullName evidence="4">Transmembrane protein</fullName>
    </recommendedName>
</protein>
<gene>
    <name evidence="2" type="ORF">PSON_ATCC_30995.1.T0110410</name>
</gene>
<dbReference type="Proteomes" id="UP000692954">
    <property type="component" value="Unassembled WGS sequence"/>
</dbReference>
<reference evidence="2" key="1">
    <citation type="submission" date="2021-01" db="EMBL/GenBank/DDBJ databases">
        <authorList>
            <consortium name="Genoscope - CEA"/>
            <person name="William W."/>
        </authorList>
    </citation>
    <scope>NUCLEOTIDE SEQUENCE</scope>
</reference>
<evidence type="ECO:0000313" key="2">
    <source>
        <dbReference type="EMBL" id="CAD8057823.1"/>
    </source>
</evidence>
<accession>A0A8S1KW79</accession>
<proteinExistence type="predicted"/>
<keyword evidence="3" id="KW-1185">Reference proteome</keyword>
<comment type="caution">
    <text evidence="2">The sequence shown here is derived from an EMBL/GenBank/DDBJ whole genome shotgun (WGS) entry which is preliminary data.</text>
</comment>
<feature type="transmembrane region" description="Helical" evidence="1">
    <location>
        <begin position="40"/>
        <end position="59"/>
    </location>
</feature>
<evidence type="ECO:0000256" key="1">
    <source>
        <dbReference type="SAM" id="Phobius"/>
    </source>
</evidence>
<sequence>MTFDYLAIDKLQLEIYKKQGTNEKQRQANVILSIIKQHHMLLCALLIGFAFVKNHFLYFCQSSSTSISNLNIILLNKFIEYFVYLNNKKNIKKDFSCLFEKSYLRCFVSVPQQLIITESLTPIVKDQQFYFSQLVIFQLRCQMLILMIMDRPDSTRFQKNELKALIELHEIQKYATRDGRGTQDSLKQNLI</sequence>
<dbReference type="OrthoDB" id="297971at2759"/>
<keyword evidence="1" id="KW-1133">Transmembrane helix</keyword>
<keyword evidence="1" id="KW-0812">Transmembrane</keyword>
<organism evidence="2 3">
    <name type="scientific">Paramecium sonneborni</name>
    <dbReference type="NCBI Taxonomy" id="65129"/>
    <lineage>
        <taxon>Eukaryota</taxon>
        <taxon>Sar</taxon>
        <taxon>Alveolata</taxon>
        <taxon>Ciliophora</taxon>
        <taxon>Intramacronucleata</taxon>
        <taxon>Oligohymenophorea</taxon>
        <taxon>Peniculida</taxon>
        <taxon>Parameciidae</taxon>
        <taxon>Paramecium</taxon>
    </lineage>
</organism>
<dbReference type="EMBL" id="CAJJDN010000011">
    <property type="protein sequence ID" value="CAD8057823.1"/>
    <property type="molecule type" value="Genomic_DNA"/>
</dbReference>